<organism evidence="2 3">
    <name type="scientific">Muraenolepis orangiensis</name>
    <name type="common">Patagonian moray cod</name>
    <dbReference type="NCBI Taxonomy" id="630683"/>
    <lineage>
        <taxon>Eukaryota</taxon>
        <taxon>Metazoa</taxon>
        <taxon>Chordata</taxon>
        <taxon>Craniata</taxon>
        <taxon>Vertebrata</taxon>
        <taxon>Euteleostomi</taxon>
        <taxon>Actinopterygii</taxon>
        <taxon>Neopterygii</taxon>
        <taxon>Teleostei</taxon>
        <taxon>Neoteleostei</taxon>
        <taxon>Acanthomorphata</taxon>
        <taxon>Zeiogadaria</taxon>
        <taxon>Gadariae</taxon>
        <taxon>Gadiformes</taxon>
        <taxon>Muraenolepidoidei</taxon>
        <taxon>Muraenolepididae</taxon>
        <taxon>Muraenolepis</taxon>
    </lineage>
</organism>
<dbReference type="AlphaFoldDB" id="A0A9Q0D681"/>
<dbReference type="Proteomes" id="UP001148018">
    <property type="component" value="Unassembled WGS sequence"/>
</dbReference>
<comment type="caution">
    <text evidence="2">The sequence shown here is derived from an EMBL/GenBank/DDBJ whole genome shotgun (WGS) entry which is preliminary data.</text>
</comment>
<dbReference type="EMBL" id="JANIIK010000853">
    <property type="protein sequence ID" value="KAJ3582660.1"/>
    <property type="molecule type" value="Genomic_DNA"/>
</dbReference>
<gene>
    <name evidence="2" type="ORF">NHX12_000373</name>
</gene>
<dbReference type="PANTHER" id="PTHR46880:SF8">
    <property type="entry name" value="E3 SUMO-PROTEIN LIGASE KIAA1586"/>
    <property type="match status" value="1"/>
</dbReference>
<feature type="region of interest" description="Disordered" evidence="1">
    <location>
        <begin position="387"/>
        <end position="410"/>
    </location>
</feature>
<sequence>MASGKERSAQLLVRRAERRAQCAQLLVRRRAQSTGRRARSCWAKDIEEALLNSLDTAGFTEEWLQKNCVSFVSDGASVMLGKNSGVATRLTARYPNLFTWHCMNHRLELAVSDAVDEVQAVNHFKVFLEKIHNLYSQSNKNSRELLEAAQEVGSQVLKIGRVLSTRWVASSFRSVKAVWTSYEALNRHFENAAGDQTRSSKERQTYRGLARRMQSKEFLCDLGLMFDALSELANLSQQLQAHSVTLLRADHLLKRTIRVLASFKDTQGEKFEEALTAQALGHLGSVPLESNAKLTPINAKQFLQSLINNLVKRLSFDGEMLHDLSVLDTGNWPSTPGIRHEAALRVCDGILNNNNPPPPSPCWCSDSDSDPSHEGFRCLCSNGKTSVGRGVPEPRSRQQADRRTSGQSSRLPCGMVQAAVRRYHLQSELSVRRCCLGQ</sequence>
<feature type="compositionally biased region" description="Basic and acidic residues" evidence="1">
    <location>
        <begin position="392"/>
        <end position="404"/>
    </location>
</feature>
<accession>A0A9Q0D681</accession>
<dbReference type="PANTHER" id="PTHR46880">
    <property type="entry name" value="RAS-ASSOCIATING DOMAIN-CONTAINING PROTEIN"/>
    <property type="match status" value="1"/>
</dbReference>
<dbReference type="OrthoDB" id="8909466at2759"/>
<reference evidence="2" key="1">
    <citation type="submission" date="2022-07" db="EMBL/GenBank/DDBJ databases">
        <title>Chromosome-level genome of Muraenolepis orangiensis.</title>
        <authorList>
            <person name="Kim J."/>
        </authorList>
    </citation>
    <scope>NUCLEOTIDE SEQUENCE</scope>
    <source>
        <strain evidence="2">KU_S4_2022</strain>
        <tissue evidence="2">Muscle</tissue>
    </source>
</reference>
<evidence type="ECO:0000313" key="2">
    <source>
        <dbReference type="EMBL" id="KAJ3582660.1"/>
    </source>
</evidence>
<protein>
    <submittedName>
        <fullName evidence="2">Uncharacterized protein</fullName>
    </submittedName>
</protein>
<proteinExistence type="predicted"/>
<keyword evidence="3" id="KW-1185">Reference proteome</keyword>
<name>A0A9Q0D681_9TELE</name>
<evidence type="ECO:0000256" key="1">
    <source>
        <dbReference type="SAM" id="MobiDB-lite"/>
    </source>
</evidence>
<evidence type="ECO:0000313" key="3">
    <source>
        <dbReference type="Proteomes" id="UP001148018"/>
    </source>
</evidence>